<feature type="binding site" evidence="5">
    <location>
        <begin position="30"/>
        <end position="35"/>
    </location>
    <ligand>
        <name>ATP</name>
        <dbReference type="ChEBI" id="CHEBI:30616"/>
    </ligand>
</feature>
<accession>F5ZBS9</accession>
<gene>
    <name evidence="5 7" type="primary">coaE</name>
    <name evidence="7" type="ordered locus">ambt_02270</name>
</gene>
<proteinExistence type="inferred from homology"/>
<dbReference type="SUPFAM" id="SSF52540">
    <property type="entry name" value="P-loop containing nucleoside triphosphate hydrolases"/>
    <property type="match status" value="1"/>
</dbReference>
<evidence type="ECO:0000256" key="1">
    <source>
        <dbReference type="ARBA" id="ARBA00009018"/>
    </source>
</evidence>
<sequence>MVATKTAQAEPKRPSNKSDKVVIGLTGGIGSGKSAATNKFAALGIDIIDADEVAREVVTLGSEGLTKITEHFGHAILLEDGTLNRAALRECVFNNSEEKQWLNQLLHPLIRKTMLQQIADSTSHYCILSVPLLVEGNLSELCDRVIVVDCPESMQLERAMQRDGSTKQLIESIMASQATRKERLSAADDVIDNSKTIEFLNKQVIALHNEYSRKYSANNENSS</sequence>
<evidence type="ECO:0000256" key="6">
    <source>
        <dbReference type="NCBIfam" id="TIGR00152"/>
    </source>
</evidence>
<comment type="subcellular location">
    <subcellularLocation>
        <location evidence="5">Cytoplasm</location>
    </subcellularLocation>
</comment>
<dbReference type="GO" id="GO:0005524">
    <property type="term" value="F:ATP binding"/>
    <property type="evidence" value="ECO:0007669"/>
    <property type="project" value="UniProtKB-UniRule"/>
</dbReference>
<dbReference type="HAMAP" id="MF_00376">
    <property type="entry name" value="Dephospho_CoA_kinase"/>
    <property type="match status" value="1"/>
</dbReference>
<dbReference type="UniPathway" id="UPA00241">
    <property type="reaction ID" value="UER00356"/>
</dbReference>
<evidence type="ECO:0000256" key="2">
    <source>
        <dbReference type="ARBA" id="ARBA00022741"/>
    </source>
</evidence>
<keyword evidence="2 5" id="KW-0547">Nucleotide-binding</keyword>
<dbReference type="eggNOG" id="COG0237">
    <property type="taxonomic scope" value="Bacteria"/>
</dbReference>
<dbReference type="Proteomes" id="UP000000683">
    <property type="component" value="Chromosome"/>
</dbReference>
<keyword evidence="5 7" id="KW-0418">Kinase</keyword>
<keyword evidence="4 5" id="KW-0173">Coenzyme A biosynthesis</keyword>
<dbReference type="GO" id="GO:0004140">
    <property type="term" value="F:dephospho-CoA kinase activity"/>
    <property type="evidence" value="ECO:0007669"/>
    <property type="project" value="UniProtKB-UniRule"/>
</dbReference>
<dbReference type="CDD" id="cd02022">
    <property type="entry name" value="DPCK"/>
    <property type="match status" value="1"/>
</dbReference>
<evidence type="ECO:0000256" key="5">
    <source>
        <dbReference type="HAMAP-Rule" id="MF_00376"/>
    </source>
</evidence>
<dbReference type="GO" id="GO:0015937">
    <property type="term" value="P:coenzyme A biosynthetic process"/>
    <property type="evidence" value="ECO:0007669"/>
    <property type="project" value="UniProtKB-UniRule"/>
</dbReference>
<evidence type="ECO:0000313" key="7">
    <source>
        <dbReference type="EMBL" id="AEF02008.1"/>
    </source>
</evidence>
<dbReference type="InterPro" id="IPR001977">
    <property type="entry name" value="Depp_CoAkinase"/>
</dbReference>
<keyword evidence="5 7" id="KW-0808">Transferase</keyword>
<dbReference type="KEGG" id="alt:ambt_02270"/>
<comment type="function">
    <text evidence="5">Catalyzes the phosphorylation of the 3'-hydroxyl group of dephosphocoenzyme A to form coenzyme A.</text>
</comment>
<comment type="similarity">
    <text evidence="1 5">Belongs to the CoaE family.</text>
</comment>
<dbReference type="Gene3D" id="3.40.50.300">
    <property type="entry name" value="P-loop containing nucleotide triphosphate hydrolases"/>
    <property type="match status" value="1"/>
</dbReference>
<comment type="catalytic activity">
    <reaction evidence="5">
        <text>3'-dephospho-CoA + ATP = ADP + CoA + H(+)</text>
        <dbReference type="Rhea" id="RHEA:18245"/>
        <dbReference type="ChEBI" id="CHEBI:15378"/>
        <dbReference type="ChEBI" id="CHEBI:30616"/>
        <dbReference type="ChEBI" id="CHEBI:57287"/>
        <dbReference type="ChEBI" id="CHEBI:57328"/>
        <dbReference type="ChEBI" id="CHEBI:456216"/>
        <dbReference type="EC" id="2.7.1.24"/>
    </reaction>
</comment>
<keyword evidence="8" id="KW-1185">Reference proteome</keyword>
<dbReference type="EC" id="2.7.1.24" evidence="5 6"/>
<dbReference type="PANTHER" id="PTHR10695:SF46">
    <property type="entry name" value="BIFUNCTIONAL COENZYME A SYNTHASE-RELATED"/>
    <property type="match status" value="1"/>
</dbReference>
<evidence type="ECO:0000256" key="4">
    <source>
        <dbReference type="ARBA" id="ARBA00022993"/>
    </source>
</evidence>
<protein>
    <recommendedName>
        <fullName evidence="5 6">Dephospho-CoA kinase</fullName>
        <ecNumber evidence="5 6">2.7.1.24</ecNumber>
    </recommendedName>
    <alternativeName>
        <fullName evidence="5">Dephosphocoenzyme A kinase</fullName>
    </alternativeName>
</protein>
<dbReference type="RefSeq" id="WP_013782950.1">
    <property type="nucleotide sequence ID" value="NC_015554.1"/>
</dbReference>
<dbReference type="PANTHER" id="PTHR10695">
    <property type="entry name" value="DEPHOSPHO-COA KINASE-RELATED"/>
    <property type="match status" value="1"/>
</dbReference>
<keyword evidence="3 5" id="KW-0067">ATP-binding</keyword>
<name>F5ZBS9_ALTNA</name>
<dbReference type="InterPro" id="IPR027417">
    <property type="entry name" value="P-loop_NTPase"/>
</dbReference>
<evidence type="ECO:0000313" key="8">
    <source>
        <dbReference type="Proteomes" id="UP000000683"/>
    </source>
</evidence>
<organism evidence="7 8">
    <name type="scientific">Alteromonas naphthalenivorans</name>
    <dbReference type="NCBI Taxonomy" id="715451"/>
    <lineage>
        <taxon>Bacteria</taxon>
        <taxon>Pseudomonadati</taxon>
        <taxon>Pseudomonadota</taxon>
        <taxon>Gammaproteobacteria</taxon>
        <taxon>Alteromonadales</taxon>
        <taxon>Alteromonadaceae</taxon>
        <taxon>Alteromonas/Salinimonas group</taxon>
        <taxon>Alteromonas</taxon>
    </lineage>
</organism>
<dbReference type="OrthoDB" id="9812943at2"/>
<dbReference type="PROSITE" id="PS51219">
    <property type="entry name" value="DPCK"/>
    <property type="match status" value="1"/>
</dbReference>
<dbReference type="HOGENOM" id="CLU_057180_1_2_6"/>
<reference evidence="7 8" key="1">
    <citation type="journal article" date="2011" name="J. Bacteriol.">
        <title>Complete genome sequence of the polycyclic aromatic hydrocarbon-degrading bacterium Alteromonas sp. strain SN2.</title>
        <authorList>
            <person name="Jin H.M."/>
            <person name="Jeong H."/>
            <person name="Moon E.J."/>
            <person name="Math R.K."/>
            <person name="Lee K."/>
            <person name="Kim H.J."/>
            <person name="Jeon C.O."/>
            <person name="Oh T.K."/>
            <person name="Kim J.F."/>
        </authorList>
    </citation>
    <scope>NUCLEOTIDE SEQUENCE [LARGE SCALE GENOMIC DNA]</scope>
    <source>
        <strain evidence="8">JCM 17741 / KACC 18427 / KCTC 11700BP / SN2</strain>
    </source>
</reference>
<dbReference type="Pfam" id="PF01121">
    <property type="entry name" value="CoaE"/>
    <property type="match status" value="1"/>
</dbReference>
<dbReference type="NCBIfam" id="TIGR00152">
    <property type="entry name" value="dephospho-CoA kinase"/>
    <property type="match status" value="1"/>
</dbReference>
<comment type="pathway">
    <text evidence="5">Cofactor biosynthesis; coenzyme A biosynthesis; CoA from (R)-pantothenate: step 5/5.</text>
</comment>
<dbReference type="GO" id="GO:0005737">
    <property type="term" value="C:cytoplasm"/>
    <property type="evidence" value="ECO:0007669"/>
    <property type="project" value="UniProtKB-SubCell"/>
</dbReference>
<dbReference type="AlphaFoldDB" id="F5ZBS9"/>
<dbReference type="EMBL" id="CP002339">
    <property type="protein sequence ID" value="AEF02008.1"/>
    <property type="molecule type" value="Genomic_DNA"/>
</dbReference>
<evidence type="ECO:0000256" key="3">
    <source>
        <dbReference type="ARBA" id="ARBA00022840"/>
    </source>
</evidence>
<keyword evidence="5" id="KW-0963">Cytoplasm</keyword>